<accession>A0A853B5L3</accession>
<keyword evidence="1" id="KW-0436">Ligase</keyword>
<dbReference type="Proteomes" id="UP000549616">
    <property type="component" value="Unassembled WGS sequence"/>
</dbReference>
<dbReference type="GO" id="GO:0016874">
    <property type="term" value="F:ligase activity"/>
    <property type="evidence" value="ECO:0007669"/>
    <property type="project" value="UniProtKB-KW"/>
</dbReference>
<dbReference type="RefSeq" id="WP_179774385.1">
    <property type="nucleotide sequence ID" value="NZ_JACCFK010000001.1"/>
</dbReference>
<organism evidence="1 2">
    <name type="scientific">Amycolatopsis endophytica</name>
    <dbReference type="NCBI Taxonomy" id="860233"/>
    <lineage>
        <taxon>Bacteria</taxon>
        <taxon>Bacillati</taxon>
        <taxon>Actinomycetota</taxon>
        <taxon>Actinomycetes</taxon>
        <taxon>Pseudonocardiales</taxon>
        <taxon>Pseudonocardiaceae</taxon>
        <taxon>Amycolatopsis</taxon>
    </lineage>
</organism>
<evidence type="ECO:0000313" key="1">
    <source>
        <dbReference type="EMBL" id="NYI90359.1"/>
    </source>
</evidence>
<sequence>MPVPDAQWLRRATKSAIVVPVPETDHLVRHSVPAHVTVLYPFVPPASIDAGTVADLEAALVGIESFDCAFSQVGWFGQDVVWLAPEPDEHFRMLTQAVCERFPAHPPYGGEHPDTVPHLTVADHRTSDPHTRRQAAAVLAEALPIAARISRVRLVAGDDAEGPWRTVAEFELPAPARSAVAGATRVAQAPGSQARS</sequence>
<proteinExistence type="predicted"/>
<protein>
    <submittedName>
        <fullName evidence="1">2'-5' RNA ligase</fullName>
    </submittedName>
</protein>
<gene>
    <name evidence="1" type="ORF">HNR02_003682</name>
</gene>
<evidence type="ECO:0000313" key="2">
    <source>
        <dbReference type="Proteomes" id="UP000549616"/>
    </source>
</evidence>
<dbReference type="Pfam" id="PF13563">
    <property type="entry name" value="2_5_RNA_ligase2"/>
    <property type="match status" value="1"/>
</dbReference>
<dbReference type="AlphaFoldDB" id="A0A853B5L3"/>
<dbReference type="Gene3D" id="3.90.1140.10">
    <property type="entry name" value="Cyclic phosphodiesterase"/>
    <property type="match status" value="1"/>
</dbReference>
<reference evidence="1 2" key="1">
    <citation type="submission" date="2020-07" db="EMBL/GenBank/DDBJ databases">
        <title>Sequencing the genomes of 1000 actinobacteria strains.</title>
        <authorList>
            <person name="Klenk H.-P."/>
        </authorList>
    </citation>
    <scope>NUCLEOTIDE SEQUENCE [LARGE SCALE GENOMIC DNA]</scope>
    <source>
        <strain evidence="1 2">DSM 104006</strain>
    </source>
</reference>
<dbReference type="InterPro" id="IPR009097">
    <property type="entry name" value="Cyclic_Pdiesterase"/>
</dbReference>
<dbReference type="SUPFAM" id="SSF55144">
    <property type="entry name" value="LigT-like"/>
    <property type="match status" value="1"/>
</dbReference>
<name>A0A853B5L3_9PSEU</name>
<dbReference type="EMBL" id="JACCFK010000001">
    <property type="protein sequence ID" value="NYI90359.1"/>
    <property type="molecule type" value="Genomic_DNA"/>
</dbReference>
<keyword evidence="2" id="KW-1185">Reference proteome</keyword>
<comment type="caution">
    <text evidence="1">The sequence shown here is derived from an EMBL/GenBank/DDBJ whole genome shotgun (WGS) entry which is preliminary data.</text>
</comment>